<evidence type="ECO:0000256" key="1">
    <source>
        <dbReference type="SAM" id="Phobius"/>
    </source>
</evidence>
<keyword evidence="1" id="KW-1133">Transmembrane helix</keyword>
<dbReference type="EMBL" id="JBHLTP010000003">
    <property type="protein sequence ID" value="MFC0522523.1"/>
    <property type="molecule type" value="Genomic_DNA"/>
</dbReference>
<sequence length="53" mass="6224">MSYLGYGCYPYTPYPVPYGYRPYYGGYALALLVVLLILLLVFGGFYYYSSYYR</sequence>
<keyword evidence="3" id="KW-1185">Reference proteome</keyword>
<keyword evidence="1" id="KW-0472">Membrane</keyword>
<feature type="transmembrane region" description="Helical" evidence="1">
    <location>
        <begin position="24"/>
        <end position="48"/>
    </location>
</feature>
<keyword evidence="1" id="KW-0812">Transmembrane</keyword>
<accession>A0ABV6LJP7</accession>
<protein>
    <recommendedName>
        <fullName evidence="4">YjcZ family sporulation protein</fullName>
    </recommendedName>
</protein>
<name>A0ABV6LJP7_9BACI</name>
<dbReference type="RefSeq" id="WP_377345050.1">
    <property type="nucleotide sequence ID" value="NZ_JBHLTP010000003.1"/>
</dbReference>
<proteinExistence type="predicted"/>
<gene>
    <name evidence="2" type="ORF">ACFFGV_02820</name>
</gene>
<evidence type="ECO:0000313" key="2">
    <source>
        <dbReference type="EMBL" id="MFC0522523.1"/>
    </source>
</evidence>
<comment type="caution">
    <text evidence="2">The sequence shown here is derived from an EMBL/GenBank/DDBJ whole genome shotgun (WGS) entry which is preliminary data.</text>
</comment>
<dbReference type="Proteomes" id="UP001589836">
    <property type="component" value="Unassembled WGS sequence"/>
</dbReference>
<reference evidence="2 3" key="1">
    <citation type="submission" date="2024-09" db="EMBL/GenBank/DDBJ databases">
        <authorList>
            <person name="Sun Q."/>
            <person name="Mori K."/>
        </authorList>
    </citation>
    <scope>NUCLEOTIDE SEQUENCE [LARGE SCALE GENOMIC DNA]</scope>
    <source>
        <strain evidence="2 3">NCAIM B.02529</strain>
    </source>
</reference>
<evidence type="ECO:0000313" key="3">
    <source>
        <dbReference type="Proteomes" id="UP001589836"/>
    </source>
</evidence>
<organism evidence="2 3">
    <name type="scientific">Pontibacillus salicampi</name>
    <dbReference type="NCBI Taxonomy" id="1449801"/>
    <lineage>
        <taxon>Bacteria</taxon>
        <taxon>Bacillati</taxon>
        <taxon>Bacillota</taxon>
        <taxon>Bacilli</taxon>
        <taxon>Bacillales</taxon>
        <taxon>Bacillaceae</taxon>
        <taxon>Pontibacillus</taxon>
    </lineage>
</organism>
<evidence type="ECO:0008006" key="4">
    <source>
        <dbReference type="Google" id="ProtNLM"/>
    </source>
</evidence>